<dbReference type="Pfam" id="PF15886">
    <property type="entry name" value="CBM39"/>
    <property type="match status" value="1"/>
</dbReference>
<gene>
    <name evidence="3" type="ORF">HERILL_LOCUS3571</name>
</gene>
<organism evidence="3 4">
    <name type="scientific">Hermetia illucens</name>
    <name type="common">Black soldier fly</name>
    <dbReference type="NCBI Taxonomy" id="343691"/>
    <lineage>
        <taxon>Eukaryota</taxon>
        <taxon>Metazoa</taxon>
        <taxon>Ecdysozoa</taxon>
        <taxon>Arthropoda</taxon>
        <taxon>Hexapoda</taxon>
        <taxon>Insecta</taxon>
        <taxon>Pterygota</taxon>
        <taxon>Neoptera</taxon>
        <taxon>Endopterygota</taxon>
        <taxon>Diptera</taxon>
        <taxon>Brachycera</taxon>
        <taxon>Stratiomyomorpha</taxon>
        <taxon>Stratiomyidae</taxon>
        <taxon>Hermetiinae</taxon>
        <taxon>Hermetia</taxon>
    </lineage>
</organism>
<feature type="chain" id="PRO_5030571344" description="CBM39 domain-containing protein" evidence="1">
    <location>
        <begin position="27"/>
        <end position="174"/>
    </location>
</feature>
<proteinExistence type="predicted"/>
<dbReference type="Proteomes" id="UP000594454">
    <property type="component" value="Chromosome 2"/>
</dbReference>
<evidence type="ECO:0000313" key="4">
    <source>
        <dbReference type="Proteomes" id="UP000594454"/>
    </source>
</evidence>
<dbReference type="InterPro" id="IPR043030">
    <property type="entry name" value="BGBP_N_sf"/>
</dbReference>
<dbReference type="InParanoid" id="A0A7R8UGG3"/>
<accession>A0A7R8UGG3</accession>
<dbReference type="AlphaFoldDB" id="A0A7R8UGG3"/>
<sequence>MLSIHPRALWPVLVILGVAFVKNGDCRITIPEPKVEILLPRGLRASIPDIAGLSQLVFHGAVNRSLEGMQIGDFYGEILEPINGRWVYENMDVSLTTGDVLNFWVHIKHNEDVYRLFGRSITVPELRPIPIENTNHVSPSTKPNYECLEATTTARPPIQADRLKVTICLTTSTP</sequence>
<protein>
    <recommendedName>
        <fullName evidence="2">CBM39 domain-containing protein</fullName>
    </recommendedName>
</protein>
<feature type="domain" description="CBM39" evidence="2">
    <location>
        <begin position="28"/>
        <end position="128"/>
    </location>
</feature>
<dbReference type="InterPro" id="IPR031756">
    <property type="entry name" value="BGBP_N"/>
</dbReference>
<reference evidence="3 4" key="1">
    <citation type="submission" date="2020-11" db="EMBL/GenBank/DDBJ databases">
        <authorList>
            <person name="Wallbank WR R."/>
            <person name="Pardo Diaz C."/>
            <person name="Kozak K."/>
            <person name="Martin S."/>
            <person name="Jiggins C."/>
            <person name="Moest M."/>
            <person name="Warren A I."/>
            <person name="Generalovic N T."/>
            <person name="Byers J.R.P. K."/>
            <person name="Montejo-Kovacevich G."/>
            <person name="Yen C E."/>
        </authorList>
    </citation>
    <scope>NUCLEOTIDE SEQUENCE [LARGE SCALE GENOMIC DNA]</scope>
</reference>
<feature type="signal peptide" evidence="1">
    <location>
        <begin position="1"/>
        <end position="26"/>
    </location>
</feature>
<dbReference type="PROSITE" id="PS51969">
    <property type="entry name" value="CBM39"/>
    <property type="match status" value="1"/>
</dbReference>
<dbReference type="GO" id="GO:0030246">
    <property type="term" value="F:carbohydrate binding"/>
    <property type="evidence" value="ECO:0007669"/>
    <property type="project" value="InterPro"/>
</dbReference>
<evidence type="ECO:0000256" key="1">
    <source>
        <dbReference type="SAM" id="SignalP"/>
    </source>
</evidence>
<evidence type="ECO:0000259" key="2">
    <source>
        <dbReference type="PROSITE" id="PS51969"/>
    </source>
</evidence>
<name>A0A7R8UGG3_HERIL</name>
<keyword evidence="1" id="KW-0732">Signal</keyword>
<dbReference type="EMBL" id="LR899010">
    <property type="protein sequence ID" value="CAD7080417.1"/>
    <property type="molecule type" value="Genomic_DNA"/>
</dbReference>
<dbReference type="Gene3D" id="2.60.40.2140">
    <property type="entry name" value="Beta-1,3-glucan-recognition protein, N-terminal domain"/>
    <property type="match status" value="1"/>
</dbReference>
<evidence type="ECO:0000313" key="3">
    <source>
        <dbReference type="EMBL" id="CAD7080417.1"/>
    </source>
</evidence>
<keyword evidence="4" id="KW-1185">Reference proteome</keyword>
<dbReference type="OrthoDB" id="4781at2759"/>